<name>A0A220S572_9NEIS</name>
<dbReference type="PANTHER" id="PTHR31302:SF0">
    <property type="entry name" value="TRANSMEMBRANE PROTEIN WITH METALLOPHOSPHOESTERASE DOMAIN"/>
    <property type="match status" value="1"/>
</dbReference>
<evidence type="ECO:0000259" key="2">
    <source>
        <dbReference type="Pfam" id="PF00149"/>
    </source>
</evidence>
<evidence type="ECO:0000313" key="3">
    <source>
        <dbReference type="EMBL" id="ASK28576.1"/>
    </source>
</evidence>
<dbReference type="EMBL" id="CP022278">
    <property type="protein sequence ID" value="ASK28576.1"/>
    <property type="molecule type" value="Genomic_DNA"/>
</dbReference>
<dbReference type="Gene3D" id="3.60.21.10">
    <property type="match status" value="1"/>
</dbReference>
<dbReference type="AlphaFoldDB" id="A0A220S572"/>
<keyword evidence="4" id="KW-1185">Reference proteome</keyword>
<dbReference type="GO" id="GO:0016787">
    <property type="term" value="F:hydrolase activity"/>
    <property type="evidence" value="ECO:0007669"/>
    <property type="project" value="InterPro"/>
</dbReference>
<proteinExistence type="predicted"/>
<sequence length="365" mass="40627">MRIAAFILTLILLQVFTFGLGRSLQWLFAPFTGRKTHRWLMACAYLLTNGLIAGIFTALFFQTAHWAFRAMAFWMVALLFAAYAALATFVLYLLLRKFMAQPPLSRALRVFAPLFFIGLAAFAVFNAYVPTVRHASVTINKKMAKPLRIGMASDMHFGVLFGARQMDKLAGIMAQEKVDIILLPGDLMDDNVDAYLKENMRPHLEKLRAPLGVYATLGNHDLFGHQAEIRREVEKAGITVLANEAVEKHGLLLVGRNDEMDTKRPPADEILRGKNTGLPVLLMDHRPTSIDAHAKLPVDIQVSGHVHNGQVAPANFIVAALYDLAYGYKQQGNGHYFVSSGYGFWGVPTRLGSRSEVWIIDVEGK</sequence>
<evidence type="ECO:0000313" key="4">
    <source>
        <dbReference type="Proteomes" id="UP000198238"/>
    </source>
</evidence>
<dbReference type="InterPro" id="IPR051158">
    <property type="entry name" value="Metallophosphoesterase_sf"/>
</dbReference>
<feature type="transmembrane region" description="Helical" evidence="1">
    <location>
        <begin position="73"/>
        <end position="95"/>
    </location>
</feature>
<dbReference type="RefSeq" id="WP_089037261.1">
    <property type="nucleotide sequence ID" value="NZ_CP022278.1"/>
</dbReference>
<accession>A0A220S572</accession>
<dbReference type="CDD" id="cd07385">
    <property type="entry name" value="MPP_YkuE_C"/>
    <property type="match status" value="1"/>
</dbReference>
<keyword evidence="1" id="KW-1133">Transmembrane helix</keyword>
<dbReference type="PANTHER" id="PTHR31302">
    <property type="entry name" value="TRANSMEMBRANE PROTEIN WITH METALLOPHOSPHOESTERASE DOMAIN-RELATED"/>
    <property type="match status" value="1"/>
</dbReference>
<dbReference type="InterPro" id="IPR004843">
    <property type="entry name" value="Calcineurin-like_PHP"/>
</dbReference>
<keyword evidence="1" id="KW-0812">Transmembrane</keyword>
<organism evidence="3 4">
    <name type="scientific">Neisseria chenwenguii</name>
    <dbReference type="NCBI Taxonomy" id="1853278"/>
    <lineage>
        <taxon>Bacteria</taxon>
        <taxon>Pseudomonadati</taxon>
        <taxon>Pseudomonadota</taxon>
        <taxon>Betaproteobacteria</taxon>
        <taxon>Neisseriales</taxon>
        <taxon>Neisseriaceae</taxon>
        <taxon>Neisseria</taxon>
    </lineage>
</organism>
<dbReference type="SUPFAM" id="SSF56300">
    <property type="entry name" value="Metallo-dependent phosphatases"/>
    <property type="match status" value="1"/>
</dbReference>
<reference evidence="3 4" key="1">
    <citation type="submission" date="2017-06" db="EMBL/GenBank/DDBJ databases">
        <title>Neisseria chenwenguii sp. nov., isolated from the intestinal contents of Tibetan Plateau Pika in Yushu, Qinghai Province, China.</title>
        <authorList>
            <person name="Zhang G."/>
        </authorList>
    </citation>
    <scope>NUCLEOTIDE SEQUENCE [LARGE SCALE GENOMIC DNA]</scope>
    <source>
        <strain evidence="3 4">10023</strain>
    </source>
</reference>
<protein>
    <submittedName>
        <fullName evidence="3">Metallophosphoesterase</fullName>
    </submittedName>
</protein>
<feature type="transmembrane region" description="Helical" evidence="1">
    <location>
        <begin position="39"/>
        <end position="61"/>
    </location>
</feature>
<gene>
    <name evidence="3" type="ORF">BG910_11525</name>
</gene>
<dbReference type="KEGG" id="nei:BG910_11525"/>
<feature type="transmembrane region" description="Helical" evidence="1">
    <location>
        <begin position="107"/>
        <end position="129"/>
    </location>
</feature>
<dbReference type="Pfam" id="PF00149">
    <property type="entry name" value="Metallophos"/>
    <property type="match status" value="1"/>
</dbReference>
<feature type="domain" description="Calcineurin-like phosphoesterase" evidence="2">
    <location>
        <begin position="147"/>
        <end position="308"/>
    </location>
</feature>
<keyword evidence="1" id="KW-0472">Membrane</keyword>
<dbReference type="Proteomes" id="UP000198238">
    <property type="component" value="Chromosome"/>
</dbReference>
<evidence type="ECO:0000256" key="1">
    <source>
        <dbReference type="SAM" id="Phobius"/>
    </source>
</evidence>
<dbReference type="InterPro" id="IPR029052">
    <property type="entry name" value="Metallo-depent_PP-like"/>
</dbReference>